<evidence type="ECO:0000313" key="2">
    <source>
        <dbReference type="Proteomes" id="UP000001025"/>
    </source>
</evidence>
<gene>
    <name evidence="1" type="ordered locus">RB10687</name>
</gene>
<accession>Q7UKE6</accession>
<evidence type="ECO:0000313" key="1">
    <source>
        <dbReference type="EMBL" id="CAD76927.1"/>
    </source>
</evidence>
<reference evidence="1 2" key="1">
    <citation type="journal article" date="2003" name="Proc. Natl. Acad. Sci. U.S.A.">
        <title>Complete genome sequence of the marine planctomycete Pirellula sp. strain 1.</title>
        <authorList>
            <person name="Gloeckner F.O."/>
            <person name="Kube M."/>
            <person name="Bauer M."/>
            <person name="Teeling H."/>
            <person name="Lombardot T."/>
            <person name="Ludwig W."/>
            <person name="Gade D."/>
            <person name="Beck A."/>
            <person name="Borzym K."/>
            <person name="Heitmann K."/>
            <person name="Rabus R."/>
            <person name="Schlesner H."/>
            <person name="Amann R."/>
            <person name="Reinhardt R."/>
        </authorList>
    </citation>
    <scope>NUCLEOTIDE SEQUENCE [LARGE SCALE GENOMIC DNA]</scope>
    <source>
        <strain evidence="2">DSM 10527 / NCIMB 13988 / SH1</strain>
    </source>
</reference>
<name>Q7UKE6_RHOBA</name>
<dbReference type="InParanoid" id="Q7UKE6"/>
<keyword evidence="2" id="KW-1185">Reference proteome</keyword>
<dbReference type="EnsemblBacteria" id="CAD76927">
    <property type="protein sequence ID" value="CAD76927"/>
    <property type="gene ID" value="RB10687"/>
</dbReference>
<proteinExistence type="predicted"/>
<protein>
    <submittedName>
        <fullName evidence="1">Uncharacterized protein</fullName>
    </submittedName>
</protein>
<dbReference type="KEGG" id="rba:RB10687"/>
<dbReference type="HOGENOM" id="CLU_1915445_0_0_0"/>
<organism evidence="1 2">
    <name type="scientific">Rhodopirellula baltica (strain DSM 10527 / NCIMB 13988 / SH1)</name>
    <dbReference type="NCBI Taxonomy" id="243090"/>
    <lineage>
        <taxon>Bacteria</taxon>
        <taxon>Pseudomonadati</taxon>
        <taxon>Planctomycetota</taxon>
        <taxon>Planctomycetia</taxon>
        <taxon>Pirellulales</taxon>
        <taxon>Pirellulaceae</taxon>
        <taxon>Rhodopirellula</taxon>
    </lineage>
</organism>
<sequence length="132" mass="14369">MTSTSTGLRPEHEHDLSTRLDAAGAVTSETESNVVVRPIFGNFAELHRHSSEHRDDTNEWKLEFLAANGCDATGCDQDILDCRTLQRRTAGNVEKPGSIPQASLAIPFGNVQRNGLRGPQPLIASVTMKTTQ</sequence>
<dbReference type="EMBL" id="BX294152">
    <property type="protein sequence ID" value="CAD76927.1"/>
    <property type="molecule type" value="Genomic_DNA"/>
</dbReference>
<dbReference type="Proteomes" id="UP000001025">
    <property type="component" value="Chromosome"/>
</dbReference>
<dbReference type="AlphaFoldDB" id="Q7UKE6"/>